<dbReference type="EMBL" id="LS423452">
    <property type="protein sequence ID" value="SPS05576.1"/>
    <property type="molecule type" value="Genomic_DNA"/>
</dbReference>
<evidence type="ECO:0000313" key="1">
    <source>
        <dbReference type="EMBL" id="SPS05576.1"/>
    </source>
</evidence>
<name>A0A2X0SIC6_9PROT</name>
<gene>
    <name evidence="1" type="ORF">NITFAB_1166</name>
</gene>
<organism evidence="1">
    <name type="scientific">Candidatus Nitrotoga fabula</name>
    <dbReference type="NCBI Taxonomy" id="2182327"/>
    <lineage>
        <taxon>Bacteria</taxon>
        <taxon>Pseudomonadati</taxon>
        <taxon>Pseudomonadota</taxon>
        <taxon>Betaproteobacteria</taxon>
        <taxon>Nitrosomonadales</taxon>
        <taxon>Gallionellaceae</taxon>
        <taxon>Candidatus Nitrotoga</taxon>
    </lineage>
</organism>
<protein>
    <submittedName>
        <fullName evidence="1">Uncharacterized protein</fullName>
    </submittedName>
</protein>
<accession>A0A2X0SIC6</accession>
<proteinExistence type="predicted"/>
<dbReference type="AlphaFoldDB" id="A0A2X0SIC6"/>
<reference evidence="1" key="1">
    <citation type="submission" date="2018-05" db="EMBL/GenBank/DDBJ databases">
        <authorList>
            <person name="Lanie J.A."/>
            <person name="Ng W.-L."/>
            <person name="Kazmierczak K.M."/>
            <person name="Andrzejewski T.M."/>
            <person name="Davidsen T.M."/>
            <person name="Wayne K.J."/>
            <person name="Tettelin H."/>
            <person name="Glass J.I."/>
            <person name="Rusch D."/>
            <person name="Podicherti R."/>
            <person name="Tsui H.-C.T."/>
            <person name="Winkler M.E."/>
        </authorList>
    </citation>
    <scope>NUCLEOTIDE SEQUENCE</scope>
    <source>
        <strain evidence="1">KNB</strain>
    </source>
</reference>
<sequence>MTEQLIEHYLYHIIFLYYVNNL</sequence>